<feature type="compositionally biased region" description="Polar residues" evidence="4">
    <location>
        <begin position="933"/>
        <end position="943"/>
    </location>
</feature>
<dbReference type="CDD" id="cd18793">
    <property type="entry name" value="SF2_C_SNF"/>
    <property type="match status" value="1"/>
</dbReference>
<name>A0A261XY83_9FUNG</name>
<dbReference type="InterPro" id="IPR049730">
    <property type="entry name" value="SNF2/RAD54-like_C"/>
</dbReference>
<dbReference type="EMBL" id="MVBO01000093">
    <property type="protein sequence ID" value="OZJ03278.1"/>
    <property type="molecule type" value="Genomic_DNA"/>
</dbReference>
<evidence type="ECO:0000256" key="2">
    <source>
        <dbReference type="ARBA" id="ARBA00022801"/>
    </source>
</evidence>
<feature type="compositionally biased region" description="Polar residues" evidence="4">
    <location>
        <begin position="720"/>
        <end position="732"/>
    </location>
</feature>
<reference evidence="7 8" key="1">
    <citation type="journal article" date="2017" name="Mycologia">
        <title>Bifiguratus adelaidae, gen. et sp. nov., a new member of Mucoromycotina in endophytic and soil-dwelling habitats.</title>
        <authorList>
            <person name="Torres-Cruz T.J."/>
            <person name="Billingsley Tobias T.L."/>
            <person name="Almatruk M."/>
            <person name="Hesse C."/>
            <person name="Kuske C.R."/>
            <person name="Desiro A."/>
            <person name="Benucci G.M."/>
            <person name="Bonito G."/>
            <person name="Stajich J.E."/>
            <person name="Dunlap C."/>
            <person name="Arnold A.E."/>
            <person name="Porras-Alfaro A."/>
        </authorList>
    </citation>
    <scope>NUCLEOTIDE SEQUENCE [LARGE SCALE GENOMIC DNA]</scope>
    <source>
        <strain evidence="7 8">AZ0501</strain>
    </source>
</reference>
<dbReference type="InterPro" id="IPR000330">
    <property type="entry name" value="SNF2_N"/>
</dbReference>
<dbReference type="SMART" id="SM00490">
    <property type="entry name" value="HELICc"/>
    <property type="match status" value="1"/>
</dbReference>
<evidence type="ECO:0000313" key="8">
    <source>
        <dbReference type="Proteomes" id="UP000242875"/>
    </source>
</evidence>
<keyword evidence="1" id="KW-0547">Nucleotide-binding</keyword>
<feature type="compositionally biased region" description="Low complexity" evidence="4">
    <location>
        <begin position="181"/>
        <end position="197"/>
    </location>
</feature>
<accession>A0A261XY83</accession>
<comment type="caution">
    <text evidence="7">The sequence shown here is derived from an EMBL/GenBank/DDBJ whole genome shotgun (WGS) entry which is preliminary data.</text>
</comment>
<feature type="domain" description="Helicase C-terminal" evidence="6">
    <location>
        <begin position="968"/>
        <end position="1129"/>
    </location>
</feature>
<feature type="compositionally biased region" description="Low complexity" evidence="4">
    <location>
        <begin position="137"/>
        <end position="155"/>
    </location>
</feature>
<dbReference type="InterPro" id="IPR014001">
    <property type="entry name" value="Helicase_ATP-bd"/>
</dbReference>
<dbReference type="Pfam" id="PF00176">
    <property type="entry name" value="SNF2-rel_dom"/>
    <property type="match status" value="1"/>
</dbReference>
<dbReference type="SUPFAM" id="SSF52540">
    <property type="entry name" value="P-loop containing nucleoside triphosphate hydrolases"/>
    <property type="match status" value="2"/>
</dbReference>
<dbReference type="GO" id="GO:0005524">
    <property type="term" value="F:ATP binding"/>
    <property type="evidence" value="ECO:0007669"/>
    <property type="project" value="UniProtKB-KW"/>
</dbReference>
<dbReference type="GO" id="GO:0006281">
    <property type="term" value="P:DNA repair"/>
    <property type="evidence" value="ECO:0007669"/>
    <property type="project" value="TreeGrafter"/>
</dbReference>
<protein>
    <submittedName>
        <fullName evidence="7">Uncharacterized protein</fullName>
    </submittedName>
</protein>
<keyword evidence="2" id="KW-0378">Hydrolase</keyword>
<dbReference type="Gene3D" id="3.40.50.10810">
    <property type="entry name" value="Tandem AAA-ATPase domain"/>
    <property type="match status" value="2"/>
</dbReference>
<dbReference type="InterPro" id="IPR027417">
    <property type="entry name" value="P-loop_NTPase"/>
</dbReference>
<proteinExistence type="predicted"/>
<keyword evidence="8" id="KW-1185">Reference proteome</keyword>
<dbReference type="GO" id="GO:0016787">
    <property type="term" value="F:hydrolase activity"/>
    <property type="evidence" value="ECO:0007669"/>
    <property type="project" value="UniProtKB-KW"/>
</dbReference>
<dbReference type="GO" id="GO:0008094">
    <property type="term" value="F:ATP-dependent activity, acting on DNA"/>
    <property type="evidence" value="ECO:0007669"/>
    <property type="project" value="TreeGrafter"/>
</dbReference>
<dbReference type="PANTHER" id="PTHR45626:SF14">
    <property type="entry name" value="ATP-DEPENDENT DNA HELICASE (EUROFUNG)"/>
    <property type="match status" value="1"/>
</dbReference>
<dbReference type="PROSITE" id="PS51192">
    <property type="entry name" value="HELICASE_ATP_BIND_1"/>
    <property type="match status" value="1"/>
</dbReference>
<dbReference type="SMART" id="SM00487">
    <property type="entry name" value="DEXDc"/>
    <property type="match status" value="1"/>
</dbReference>
<evidence type="ECO:0000256" key="4">
    <source>
        <dbReference type="SAM" id="MobiDB-lite"/>
    </source>
</evidence>
<dbReference type="PANTHER" id="PTHR45626">
    <property type="entry name" value="TRANSCRIPTION TERMINATION FACTOR 2-RELATED"/>
    <property type="match status" value="1"/>
</dbReference>
<feature type="region of interest" description="Disordered" evidence="4">
    <location>
        <begin position="124"/>
        <end position="197"/>
    </location>
</feature>
<feature type="region of interest" description="Disordered" evidence="4">
    <location>
        <begin position="538"/>
        <end position="579"/>
    </location>
</feature>
<dbReference type="InterPro" id="IPR038718">
    <property type="entry name" value="SNF2-like_sf"/>
</dbReference>
<feature type="region of interest" description="Disordered" evidence="4">
    <location>
        <begin position="929"/>
        <end position="963"/>
    </location>
</feature>
<feature type="domain" description="Helicase ATP-binding" evidence="5">
    <location>
        <begin position="432"/>
        <end position="673"/>
    </location>
</feature>
<evidence type="ECO:0000259" key="5">
    <source>
        <dbReference type="PROSITE" id="PS51192"/>
    </source>
</evidence>
<keyword evidence="3" id="KW-0067">ATP-binding</keyword>
<feature type="compositionally biased region" description="Polar residues" evidence="4">
    <location>
        <begin position="739"/>
        <end position="760"/>
    </location>
</feature>
<evidence type="ECO:0000259" key="6">
    <source>
        <dbReference type="PROSITE" id="PS51194"/>
    </source>
</evidence>
<feature type="compositionally biased region" description="Acidic residues" evidence="4">
    <location>
        <begin position="561"/>
        <end position="570"/>
    </location>
</feature>
<dbReference type="Pfam" id="PF00271">
    <property type="entry name" value="Helicase_C"/>
    <property type="match status" value="1"/>
</dbReference>
<gene>
    <name evidence="7" type="ORF">BZG36_03741</name>
</gene>
<feature type="region of interest" description="Disordered" evidence="4">
    <location>
        <begin position="15"/>
        <end position="63"/>
    </location>
</feature>
<dbReference type="AlphaFoldDB" id="A0A261XY83"/>
<organism evidence="7 8">
    <name type="scientific">Bifiguratus adelaidae</name>
    <dbReference type="NCBI Taxonomy" id="1938954"/>
    <lineage>
        <taxon>Eukaryota</taxon>
        <taxon>Fungi</taxon>
        <taxon>Fungi incertae sedis</taxon>
        <taxon>Mucoromycota</taxon>
        <taxon>Mucoromycotina</taxon>
        <taxon>Endogonomycetes</taxon>
        <taxon>Endogonales</taxon>
        <taxon>Endogonales incertae sedis</taxon>
        <taxon>Bifiguratus</taxon>
    </lineage>
</organism>
<dbReference type="Gene3D" id="3.40.50.300">
    <property type="entry name" value="P-loop containing nucleotide triphosphate hydrolases"/>
    <property type="match status" value="1"/>
</dbReference>
<dbReference type="InterPro" id="IPR001650">
    <property type="entry name" value="Helicase_C-like"/>
</dbReference>
<dbReference type="InterPro" id="IPR050628">
    <property type="entry name" value="SNF2_RAD54_helicase_TF"/>
</dbReference>
<dbReference type="CDD" id="cd18008">
    <property type="entry name" value="DEXDc_SHPRH-like"/>
    <property type="match status" value="1"/>
</dbReference>
<dbReference type="Proteomes" id="UP000242875">
    <property type="component" value="Unassembled WGS sequence"/>
</dbReference>
<feature type="region of interest" description="Disordered" evidence="4">
    <location>
        <begin position="80"/>
        <end position="106"/>
    </location>
</feature>
<feature type="region of interest" description="Disordered" evidence="4">
    <location>
        <begin position="716"/>
        <end position="771"/>
    </location>
</feature>
<dbReference type="PROSITE" id="PS51194">
    <property type="entry name" value="HELICASE_CTER"/>
    <property type="match status" value="1"/>
</dbReference>
<evidence type="ECO:0000256" key="3">
    <source>
        <dbReference type="ARBA" id="ARBA00022840"/>
    </source>
</evidence>
<feature type="compositionally biased region" description="Polar residues" evidence="4">
    <location>
        <begin position="22"/>
        <end position="31"/>
    </location>
</feature>
<dbReference type="OrthoDB" id="448448at2759"/>
<dbReference type="GO" id="GO:0005634">
    <property type="term" value="C:nucleus"/>
    <property type="evidence" value="ECO:0007669"/>
    <property type="project" value="TreeGrafter"/>
</dbReference>
<evidence type="ECO:0000313" key="7">
    <source>
        <dbReference type="EMBL" id="OZJ03278.1"/>
    </source>
</evidence>
<sequence length="1138" mass="125739">MESFDESDLRKRKLNHLEDTSDGNAAHSNIATGAWIPPLGPRNPPLLNGAGKPPQGPYASPFAQLTSSAFSSPFVARPASETFEPARSKPPHQRSSAFGVTHAPTPLPKMPVTPFVDLTLEHHASRQRTPHAPYHPPSTSMYSPYYRSPSTSLPTTPAPAPPSVPYSSSPAMSQYREPAQTASTTGTGTATPTVLSDTSDDDVVIDEVKTNAPLCFGLLRTEMIVLRPLGLPADDGFEPAACVLEGRRGDNYSMKINNRQGMFMGWLPFTLTNILGPLIEGRLCWVDAVIPRVRPQHTRSNPIHLIIYGPPRATMTVSDLLLTNHFVLREPAFYNPATRYLNPHAQINRIPGVGPDSSSNLLRTSQQTQRDIKELLSSIPNDTEVDTEALLGRKADIDNTDPNAGSLAAPIDGMTVGLLPHQVKGVAWMLSCERNPNINGGILADDMGLGKTIQSIALILRRKPETEKRRSTLIVSPLALIRQWESEINTKTTPGDLSVHVHHGPNRTMSAEKLASYDIVITTYQVVASEFPVIAHKKKKRRKKVDEEDTNGGDKSSEVVVLDDTEDTTADEGRSEETRSAVMEEYNNAEMQLQYNHDKVFSELPADKGFGPLFGVGWYRVILDEAQQIKNQNTRAAQTTSHLFATKRWCLTGTPLQNNVEELYSLLKFLRVKPWSEYSIFKEQISRPLQSGQGNLAMQRLRVVLKATMLRRTKAVLRGDQSQNVSRANSPTRDAGDVSETTSANPSRLGSPNGDSSTDTPKPDTPEAHTFLNLPERHIEVVETQFSKEERVLYDLLNAKTRKTLAELLRAPKKSERNYLNMLCLLLRLRQACNHPQLVLKALKSETDALELETGQTAKLAAKEQHKEISNRAMMMYVGSGLGWDLSALDPLSAVPPGRCDICLTSLPDASLSMCADCEHKIRKAANVAVKSESANEPTNDTSTHVKPETASEPSNPSPQPAFPLSTKISKLLDILEDTRRQAPTEKTIVFSQFTSMLDLLEGPLGERGFKFCRYDGTMQNNVREKSLAALKKDPSTTVMLISLKCGSLGLNLTAANRVVLMDVWWNPAVEDQAIDRVHRIGQRLPVHVTRLKIMDTVEDKIIQLQEKKRALIQGALGDSDSLRVNKLTMQEIKYLFS</sequence>
<evidence type="ECO:0000256" key="1">
    <source>
        <dbReference type="ARBA" id="ARBA00022741"/>
    </source>
</evidence>